<name>A0A940NLF8_9BACI</name>
<protein>
    <submittedName>
        <fullName evidence="2">Uncharacterized protein</fullName>
    </submittedName>
</protein>
<dbReference type="Pfam" id="PF26310">
    <property type="entry name" value="YczF"/>
    <property type="match status" value="1"/>
</dbReference>
<keyword evidence="3" id="KW-1185">Reference proteome</keyword>
<dbReference type="InterPro" id="IPR058725">
    <property type="entry name" value="YczF"/>
</dbReference>
<keyword evidence="1" id="KW-0472">Membrane</keyword>
<accession>A0A940NLF8</accession>
<evidence type="ECO:0000313" key="2">
    <source>
        <dbReference type="EMBL" id="MBP0723608.1"/>
    </source>
</evidence>
<comment type="caution">
    <text evidence="2">The sequence shown here is derived from an EMBL/GenBank/DDBJ whole genome shotgun (WGS) entry which is preliminary data.</text>
</comment>
<evidence type="ECO:0000256" key="1">
    <source>
        <dbReference type="SAM" id="Phobius"/>
    </source>
</evidence>
<dbReference type="RefSeq" id="WP_209401146.1">
    <property type="nucleotide sequence ID" value="NZ_JAGIYQ010000001.1"/>
</dbReference>
<dbReference type="AlphaFoldDB" id="A0A940NLF8"/>
<gene>
    <name evidence="2" type="ORF">J5Y03_00235</name>
</gene>
<proteinExistence type="predicted"/>
<sequence length="72" mass="8809">MKIFTIFISLFLFSILMDLFMYKLMGEKMNFINYTSEFKTMTITEYIIIFVLFLLLMIKPIGYLWKKRKTQN</sequence>
<feature type="transmembrane region" description="Helical" evidence="1">
    <location>
        <begin position="6"/>
        <end position="25"/>
    </location>
</feature>
<keyword evidence="1" id="KW-1133">Transmembrane helix</keyword>
<evidence type="ECO:0000313" key="3">
    <source>
        <dbReference type="Proteomes" id="UP000682134"/>
    </source>
</evidence>
<keyword evidence="1" id="KW-0812">Transmembrane</keyword>
<feature type="transmembrane region" description="Helical" evidence="1">
    <location>
        <begin position="46"/>
        <end position="65"/>
    </location>
</feature>
<organism evidence="2 3">
    <name type="scientific">Gottfriedia endophytica</name>
    <dbReference type="NCBI Taxonomy" id="2820819"/>
    <lineage>
        <taxon>Bacteria</taxon>
        <taxon>Bacillati</taxon>
        <taxon>Bacillota</taxon>
        <taxon>Bacilli</taxon>
        <taxon>Bacillales</taxon>
        <taxon>Bacillaceae</taxon>
        <taxon>Gottfriedia</taxon>
    </lineage>
</organism>
<reference evidence="2" key="1">
    <citation type="submission" date="2021-04" db="EMBL/GenBank/DDBJ databases">
        <title>Genome seq and assembly of Bacillus sp.</title>
        <authorList>
            <person name="Chhetri G."/>
        </authorList>
    </citation>
    <scope>NUCLEOTIDE SEQUENCE</scope>
    <source>
        <strain evidence="2">RG28</strain>
    </source>
</reference>
<dbReference type="EMBL" id="JAGIYQ010000001">
    <property type="protein sequence ID" value="MBP0723608.1"/>
    <property type="molecule type" value="Genomic_DNA"/>
</dbReference>
<dbReference type="Proteomes" id="UP000682134">
    <property type="component" value="Unassembled WGS sequence"/>
</dbReference>